<evidence type="ECO:0000259" key="1">
    <source>
        <dbReference type="Pfam" id="PF00646"/>
    </source>
</evidence>
<dbReference type="PaxDb" id="6239-F25E5.5"/>
<dbReference type="PeptideAtlas" id="O76651"/>
<dbReference type="UCSC" id="F25E5.5">
    <property type="organism name" value="c. elegans"/>
</dbReference>
<gene>
    <name evidence="2" type="ORF">CELE_F25E5.5</name>
    <name evidence="2 4" type="ORF">F25E5.5</name>
</gene>
<keyword evidence="5" id="KW-1267">Proteomics identification</keyword>
<dbReference type="Bgee" id="WBGene00017786">
    <property type="expression patterns" value="Expressed in larva and 2 other cell types or tissues"/>
</dbReference>
<name>O76651_CAEEL</name>
<proteinExistence type="evidence at protein level"/>
<evidence type="ECO:0000313" key="3">
    <source>
        <dbReference type="Proteomes" id="UP000001940"/>
    </source>
</evidence>
<dbReference type="OMA" id="ETWHYEL"/>
<dbReference type="AlphaFoldDB" id="O76651"/>
<evidence type="ECO:0000313" key="4">
    <source>
        <dbReference type="WormBase" id="F25E5.5"/>
    </source>
</evidence>
<dbReference type="Pfam" id="PF00646">
    <property type="entry name" value="F-box"/>
    <property type="match status" value="1"/>
</dbReference>
<dbReference type="eggNOG" id="ENOG502TG2I">
    <property type="taxonomic scope" value="Eukaryota"/>
</dbReference>
<evidence type="ECO:0000313" key="2">
    <source>
        <dbReference type="EMBL" id="CCD65089.1"/>
    </source>
</evidence>
<dbReference type="PANTHER" id="PTHR31006:SF0">
    <property type="entry name" value="F-BOX ASSOCIATED DOMAIN-CONTAINING PROTEIN-RELATED"/>
    <property type="match status" value="1"/>
</dbReference>
<dbReference type="InterPro" id="IPR001810">
    <property type="entry name" value="F-box_dom"/>
</dbReference>
<dbReference type="InterPro" id="IPR042317">
    <property type="entry name" value="She-1-like"/>
</dbReference>
<dbReference type="HOGENOM" id="CLU_065230_0_0_1"/>
<dbReference type="FunCoup" id="O76651">
    <property type="interactions" value="130"/>
</dbReference>
<dbReference type="InParanoid" id="O76651"/>
<dbReference type="AGR" id="WB:WBGene00017786"/>
<dbReference type="WormBase" id="F25E5.5">
    <property type="protein sequence ID" value="CE07139"/>
    <property type="gene ID" value="WBGene00017786"/>
</dbReference>
<evidence type="ECO:0007829" key="5">
    <source>
        <dbReference type="PeptideAtlas" id="O76651"/>
    </source>
</evidence>
<sequence length="409" mass="48102">MSENESFPGLNVFEELLDDAEQEVSENKENPEKSKKQEIDELCEFIGGFEKWPVLTDDCKIEVVKYLDLWSRCKLSICSKSDYEIVNKTALKLDCIDIQDNETWHYELSKEDFDNVTIRLQFSFDFATCKTYNLIFSQLGEDVQMRRVHYYRNSKPRISTVINSCNYYEAAVRFAESWLKRSRFEVKEIRVEMSKYPTDTSQIESLPLCKNVRVGSDDINVYRWWLRRVPEDLNSLKLIRLEEDRKVFTIPTDLLELPHVMNVSSFYFYCRAAFTDEQFLRLKAQSMSFDCIYITDGCINEFLKRWINGKGIDGFRQVFLWSTRERSQIELLRGIEARPWDEAFEEEARGFCGDFERVCGRGQCFQISSRIDPYESLTLSISDDSTCIYATGKKTTYEGVTYTDYGIPR</sequence>
<protein>
    <submittedName>
        <fullName evidence="2">F-box domain-containing protein</fullName>
    </submittedName>
</protein>
<dbReference type="EMBL" id="BX284605">
    <property type="protein sequence ID" value="CCD65089.1"/>
    <property type="molecule type" value="Genomic_DNA"/>
</dbReference>
<dbReference type="Proteomes" id="UP000001940">
    <property type="component" value="Chromosome V"/>
</dbReference>
<accession>O76651</accession>
<keyword evidence="3" id="KW-1185">Reference proteome</keyword>
<feature type="domain" description="F-box" evidence="1">
    <location>
        <begin position="55"/>
        <end position="91"/>
    </location>
</feature>
<dbReference type="PIR" id="H89101">
    <property type="entry name" value="H89101"/>
</dbReference>
<reference evidence="2 3" key="1">
    <citation type="journal article" date="1998" name="Science">
        <title>Genome sequence of the nematode C. elegans: a platform for investigating biology.</title>
        <authorList>
            <consortium name="The C. elegans sequencing consortium"/>
            <person name="Sulson J.E."/>
            <person name="Waterston R."/>
        </authorList>
    </citation>
    <scope>NUCLEOTIDE SEQUENCE [LARGE SCALE GENOMIC DNA]</scope>
    <source>
        <strain evidence="2 3">Bristol N2</strain>
    </source>
</reference>
<dbReference type="OrthoDB" id="5843099at2759"/>
<dbReference type="PANTHER" id="PTHR31006">
    <property type="entry name" value="F-BOX DOMAIN-CONTAINING PROTEIN-RELATED-RELATED"/>
    <property type="match status" value="1"/>
</dbReference>
<organism evidence="2 3">
    <name type="scientific">Caenorhabditis elegans</name>
    <dbReference type="NCBI Taxonomy" id="6239"/>
    <lineage>
        <taxon>Eukaryota</taxon>
        <taxon>Metazoa</taxon>
        <taxon>Ecdysozoa</taxon>
        <taxon>Nematoda</taxon>
        <taxon>Chromadorea</taxon>
        <taxon>Rhabditida</taxon>
        <taxon>Rhabditina</taxon>
        <taxon>Rhabditomorpha</taxon>
        <taxon>Rhabditoidea</taxon>
        <taxon>Rhabditidae</taxon>
        <taxon>Peloderinae</taxon>
        <taxon>Caenorhabditis</taxon>
    </lineage>
</organism>
<dbReference type="PhylomeDB" id="O76651"/>